<dbReference type="Pfam" id="PF13843">
    <property type="entry name" value="DDE_Tnp_1_7"/>
    <property type="match status" value="1"/>
</dbReference>
<feature type="region of interest" description="Disordered" evidence="1">
    <location>
        <begin position="571"/>
        <end position="604"/>
    </location>
</feature>
<protein>
    <submittedName>
        <fullName evidence="5">Uncharacterized protein LOC113500194</fullName>
    </submittedName>
</protein>
<dbReference type="InParanoid" id="A0A7E5W7V1"/>
<dbReference type="InterPro" id="IPR052638">
    <property type="entry name" value="PiggyBac_TE-derived"/>
</dbReference>
<dbReference type="GO" id="GO:0043565">
    <property type="term" value="F:sequence-specific DNA binding"/>
    <property type="evidence" value="ECO:0007669"/>
    <property type="project" value="TreeGrafter"/>
</dbReference>
<organism evidence="4 5">
    <name type="scientific">Trichoplusia ni</name>
    <name type="common">Cabbage looper</name>
    <dbReference type="NCBI Taxonomy" id="7111"/>
    <lineage>
        <taxon>Eukaryota</taxon>
        <taxon>Metazoa</taxon>
        <taxon>Ecdysozoa</taxon>
        <taxon>Arthropoda</taxon>
        <taxon>Hexapoda</taxon>
        <taxon>Insecta</taxon>
        <taxon>Pterygota</taxon>
        <taxon>Neoptera</taxon>
        <taxon>Endopterygota</taxon>
        <taxon>Lepidoptera</taxon>
        <taxon>Glossata</taxon>
        <taxon>Ditrysia</taxon>
        <taxon>Noctuoidea</taxon>
        <taxon>Noctuidae</taxon>
        <taxon>Plusiinae</taxon>
        <taxon>Trichoplusia</taxon>
    </lineage>
</organism>
<feature type="domain" description="PiggyBac transposable element-derived protein" evidence="3">
    <location>
        <begin position="135"/>
        <end position="495"/>
    </location>
</feature>
<evidence type="ECO:0000256" key="1">
    <source>
        <dbReference type="SAM" id="MobiDB-lite"/>
    </source>
</evidence>
<dbReference type="AlphaFoldDB" id="A0A7E5W7V1"/>
<dbReference type="OrthoDB" id="10057240at2759"/>
<reference evidence="5" key="1">
    <citation type="submission" date="2025-08" db="UniProtKB">
        <authorList>
            <consortium name="RefSeq"/>
        </authorList>
    </citation>
    <scope>IDENTIFICATION</scope>
</reference>
<dbReference type="SUPFAM" id="SSF53098">
    <property type="entry name" value="Ribonuclease H-like"/>
    <property type="match status" value="1"/>
</dbReference>
<sequence>MSKRQFDVINDYRGLEEALETTLNDEDDQETEYELVAIPPDPSVLTDEEEFDEDNIQQNILPRDIPGRVEVFAPQIDNDWDSSDEEPLQKQVRKPAATDPKWRKCESSYENFASTDENLNIRKENLVTELKDLGPLEIFEKFFDEEVMNMILVNSKLYAAQNNKHDFDLTIEELKKFFGILILTGYHSLPRERLYWSLDEDCNIPIVSKTMSKNRFFEIKKFLHFCDNEASVGSTDKMFKIRPLADLLIKKFLQWGVIHELLLSIDESMVKYFGRHPAKQFIKGKPVRFGYKNWMIASSDGYCYAFDIYCGKSSLQINNEPLGSKVVKLLLEKIKCVPNEHIVYFENFFTSYALLRELRESGFRATGTVRENRTKKCPLISMKDMKKKKNRADYDYRFDTSNQILFVRWLDNSVCTMGTNFDSVHPLGKVKRWDSLQKRKVDMDIPHVFQNYNKGMGGVDQADQSVAVYRCAIRGKKWWWVLFTYMLDLALANAWRLHTLTHEEKIDQLYFRRTISRSYLKSDGRQDRRRKPSSAVPGLALDGSGHFPQRLPKQLRCVVCHKKINVAAGGVARRGDGVGGGGGSDRGSGNGGGGAGAATIHPNLDGNGLDSATFPTFQHQPNPVVSRAAASSSHEPPNKLQRMMSSYLPKKLRPGDKKIIDKCLIKLITYDCQPFSIVEDIGFREFVHALNPSYELPSRKTISSSLLPAFYEERKQYFLDYVKDNAESVCLTVDCWSSRTMDQYMGVTAHFFSNDLEMKSVLLQCDQLDGSHTGSRIAQELQNIADAWAISQKVIFFVSDNASNMLRASSLLNWSHFGCFEHKLHLLVQDALNISKDTIDKVTRTVSFFKKSCIGKEKLMKYQMNNQNVQQHRTLLKAISTRWNSTFLMLERFYSLKEAIQATVATMNVALPIIPNEEWECIAQMCVVLKPFYEVSKVMSGENYLTASTAMVLTSSLMSVCDSLASRDFYSPVIDLLGKLKQGLTERLGDIKNNPHITMCTLLDPRYKEVAFPDAPSLDRTKSYVLSLMVALLQTNVEDLSATMDNQDHQIYSSDNLSIWGEFDSKLRSSHAPKTSEMKAKEELDMYVKETIISRKACPLSWWRTHKCIYPMLYKIRCNIMVTSVSCERAFSKVGYIINDRRTRLTNYVFKL</sequence>
<dbReference type="Proteomes" id="UP000322000">
    <property type="component" value="Chromosome 13"/>
</dbReference>
<dbReference type="PANTHER" id="PTHR47055:SF3">
    <property type="entry name" value="PHORBOL-ESTER_DAG-TYPE DOMAIN-CONTAINING PROTEIN"/>
    <property type="match status" value="1"/>
</dbReference>
<name>A0A7E5W7V1_TRINI</name>
<dbReference type="SUPFAM" id="SSF140996">
    <property type="entry name" value="Hermes dimerisation domain"/>
    <property type="match status" value="1"/>
</dbReference>
<dbReference type="PANTHER" id="PTHR47055">
    <property type="entry name" value="DDE_TNP_1_7 DOMAIN-CONTAINING PROTEIN"/>
    <property type="match status" value="1"/>
</dbReference>
<feature type="region of interest" description="Disordered" evidence="1">
    <location>
        <begin position="521"/>
        <end position="547"/>
    </location>
</feature>
<feature type="domain" description="HAT C-terminal dimerisation" evidence="2">
    <location>
        <begin position="1083"/>
        <end position="1147"/>
    </location>
</feature>
<keyword evidence="4" id="KW-1185">Reference proteome</keyword>
<dbReference type="RefSeq" id="XP_026736705.1">
    <property type="nucleotide sequence ID" value="XM_026880904.1"/>
</dbReference>
<proteinExistence type="predicted"/>
<dbReference type="InterPro" id="IPR029526">
    <property type="entry name" value="PGBD"/>
</dbReference>
<dbReference type="KEGG" id="tnl:113500194"/>
<evidence type="ECO:0000259" key="3">
    <source>
        <dbReference type="Pfam" id="PF13843"/>
    </source>
</evidence>
<feature type="compositionally biased region" description="Gly residues" evidence="1">
    <location>
        <begin position="577"/>
        <end position="596"/>
    </location>
</feature>
<dbReference type="InterPro" id="IPR008906">
    <property type="entry name" value="HATC_C_dom"/>
</dbReference>
<accession>A0A7E5W7V1</accession>
<gene>
    <name evidence="5" type="primary">LOC113500194</name>
</gene>
<dbReference type="InterPro" id="IPR012337">
    <property type="entry name" value="RNaseH-like_sf"/>
</dbReference>
<evidence type="ECO:0000313" key="4">
    <source>
        <dbReference type="Proteomes" id="UP000322000"/>
    </source>
</evidence>
<evidence type="ECO:0000313" key="5">
    <source>
        <dbReference type="RefSeq" id="XP_026736705.1"/>
    </source>
</evidence>
<dbReference type="Pfam" id="PF05699">
    <property type="entry name" value="Dimer_Tnp_hAT"/>
    <property type="match status" value="1"/>
</dbReference>
<dbReference type="GeneID" id="113500194"/>
<feature type="region of interest" description="Disordered" evidence="1">
    <location>
        <begin position="78"/>
        <end position="99"/>
    </location>
</feature>
<dbReference type="GO" id="GO:0046983">
    <property type="term" value="F:protein dimerization activity"/>
    <property type="evidence" value="ECO:0007669"/>
    <property type="project" value="InterPro"/>
</dbReference>
<evidence type="ECO:0000259" key="2">
    <source>
        <dbReference type="Pfam" id="PF05699"/>
    </source>
</evidence>